<protein>
    <recommendedName>
        <fullName evidence="8">Ribonuclease P protein component 4</fullName>
        <shortName evidence="8">RNase P component 4</shortName>
        <ecNumber evidence="8">3.1.26.5</ecNumber>
    </recommendedName>
    <alternativeName>
        <fullName evidence="8">Rpp21</fullName>
    </alternativeName>
</protein>
<organism evidence="9">
    <name type="scientific">Caldiarchaeum subterraneum</name>
    <dbReference type="NCBI Taxonomy" id="311458"/>
    <lineage>
        <taxon>Archaea</taxon>
        <taxon>Nitrososphaerota</taxon>
        <taxon>Candidatus Caldarchaeales</taxon>
        <taxon>Candidatus Caldarchaeaceae</taxon>
        <taxon>Candidatus Caldarchaeum</taxon>
    </lineage>
</organism>
<keyword evidence="6 8" id="KW-0378">Hydrolase</keyword>
<evidence type="ECO:0000313" key="9">
    <source>
        <dbReference type="EMBL" id="HGN91049.1"/>
    </source>
</evidence>
<feature type="binding site" evidence="8">
    <location>
        <position position="89"/>
    </location>
    <ligand>
        <name>Zn(2+)</name>
        <dbReference type="ChEBI" id="CHEBI:29105"/>
    </ligand>
</feature>
<dbReference type="GO" id="GO:0005737">
    <property type="term" value="C:cytoplasm"/>
    <property type="evidence" value="ECO:0007669"/>
    <property type="project" value="UniProtKB-SubCell"/>
</dbReference>
<evidence type="ECO:0000256" key="1">
    <source>
        <dbReference type="ARBA" id="ARBA00022490"/>
    </source>
</evidence>
<evidence type="ECO:0000256" key="5">
    <source>
        <dbReference type="ARBA" id="ARBA00022759"/>
    </source>
</evidence>
<evidence type="ECO:0000256" key="2">
    <source>
        <dbReference type="ARBA" id="ARBA00022694"/>
    </source>
</evidence>
<dbReference type="PANTHER" id="PTHR14742:SF0">
    <property type="entry name" value="RIBONUCLEASE P PROTEIN SUBUNIT P21"/>
    <property type="match status" value="1"/>
</dbReference>
<comment type="similarity">
    <text evidence="8">Belongs to the eukaryotic/archaeal RNase P protein component 4 family.</text>
</comment>
<feature type="binding site" evidence="8">
    <location>
        <position position="86"/>
    </location>
    <ligand>
        <name>Zn(2+)</name>
        <dbReference type="ChEBI" id="CHEBI:29105"/>
    </ligand>
</feature>
<dbReference type="HAMAP" id="MF_00757">
    <property type="entry name" value="RNase_P_4"/>
    <property type="match status" value="1"/>
</dbReference>
<keyword evidence="3 8" id="KW-0540">Nuclease</keyword>
<comment type="caution">
    <text evidence="9">The sequence shown here is derived from an EMBL/GenBank/DDBJ whole genome shotgun (WGS) entry which is preliminary data.</text>
</comment>
<dbReference type="EC" id="3.1.26.5" evidence="8"/>
<dbReference type="GO" id="GO:0008270">
    <property type="term" value="F:zinc ion binding"/>
    <property type="evidence" value="ECO:0007669"/>
    <property type="project" value="UniProtKB-UniRule"/>
</dbReference>
<dbReference type="Gene3D" id="1.20.5.420">
    <property type="entry name" value="Immunoglobulin FC, subunit C"/>
    <property type="match status" value="1"/>
</dbReference>
<keyword evidence="4 8" id="KW-0479">Metal-binding</keyword>
<dbReference type="Pfam" id="PF04032">
    <property type="entry name" value="Rpr2"/>
    <property type="match status" value="1"/>
</dbReference>
<comment type="catalytic activity">
    <reaction evidence="8">
        <text>Endonucleolytic cleavage of RNA, removing 5'-extranucleotides from tRNA precursor.</text>
        <dbReference type="EC" id="3.1.26.5"/>
    </reaction>
</comment>
<dbReference type="InterPro" id="IPR007175">
    <property type="entry name" value="Rpr2/Snm1/Rpp21"/>
</dbReference>
<keyword evidence="2 8" id="KW-0819">tRNA processing</keyword>
<dbReference type="GO" id="GO:0004526">
    <property type="term" value="F:ribonuclease P activity"/>
    <property type="evidence" value="ECO:0007669"/>
    <property type="project" value="UniProtKB-UniRule"/>
</dbReference>
<evidence type="ECO:0000256" key="7">
    <source>
        <dbReference type="ARBA" id="ARBA00022833"/>
    </source>
</evidence>
<feature type="binding site" evidence="8">
    <location>
        <position position="60"/>
    </location>
    <ligand>
        <name>Zn(2+)</name>
        <dbReference type="ChEBI" id="CHEBI:29105"/>
    </ligand>
</feature>
<dbReference type="Gene3D" id="6.20.50.20">
    <property type="match status" value="1"/>
</dbReference>
<keyword evidence="7 8" id="KW-0862">Zinc</keyword>
<comment type="function">
    <text evidence="8">Part of ribonuclease P, a protein complex that generates mature tRNA molecules by cleaving their 5'-ends.</text>
</comment>
<evidence type="ECO:0000256" key="6">
    <source>
        <dbReference type="ARBA" id="ARBA00022801"/>
    </source>
</evidence>
<gene>
    <name evidence="8" type="primary">rnp4</name>
    <name evidence="9" type="ORF">ENT82_08025</name>
</gene>
<comment type="subunit">
    <text evidence="8">Consists of a catalytic RNA component and at least 4-5 protein subunits.</text>
</comment>
<comment type="subcellular location">
    <subcellularLocation>
        <location evidence="8">Cytoplasm</location>
    </subcellularLocation>
</comment>
<sequence length="111" mass="13133">MREERQRALKLVKKILDFAETIHPEDSEKAVEAVRLAMRIAQKTRLRLPTYLRRRFCRKCGTPWTGPSTFSVRVRGNRATHVVIRCKKCGHTRRFYALKKRRKTPKPTKLT</sequence>
<feature type="binding site" evidence="8">
    <location>
        <position position="57"/>
    </location>
    <ligand>
        <name>Zn(2+)</name>
        <dbReference type="ChEBI" id="CHEBI:29105"/>
    </ligand>
</feature>
<evidence type="ECO:0000256" key="3">
    <source>
        <dbReference type="ARBA" id="ARBA00022722"/>
    </source>
</evidence>
<keyword evidence="5 8" id="KW-0255">Endonuclease</keyword>
<dbReference type="GO" id="GO:0030677">
    <property type="term" value="C:ribonuclease P complex"/>
    <property type="evidence" value="ECO:0007669"/>
    <property type="project" value="UniProtKB-UniRule"/>
</dbReference>
<keyword evidence="1 8" id="KW-0963">Cytoplasm</keyword>
<dbReference type="GO" id="GO:0001682">
    <property type="term" value="P:tRNA 5'-leader removal"/>
    <property type="evidence" value="ECO:0007669"/>
    <property type="project" value="UniProtKB-UniRule"/>
</dbReference>
<dbReference type="EMBL" id="DTAD01000087">
    <property type="protein sequence ID" value="HGN91049.1"/>
    <property type="molecule type" value="Genomic_DNA"/>
</dbReference>
<dbReference type="InterPro" id="IPR016432">
    <property type="entry name" value="RNP4"/>
</dbReference>
<dbReference type="PIRSF" id="PIRSF004878">
    <property type="entry name" value="RNase_P_4"/>
    <property type="match status" value="1"/>
</dbReference>
<accession>A0A7C4I321</accession>
<evidence type="ECO:0000256" key="4">
    <source>
        <dbReference type="ARBA" id="ARBA00022723"/>
    </source>
</evidence>
<dbReference type="AlphaFoldDB" id="A0A7C4I321"/>
<proteinExistence type="inferred from homology"/>
<evidence type="ECO:0000256" key="8">
    <source>
        <dbReference type="HAMAP-Rule" id="MF_00757"/>
    </source>
</evidence>
<dbReference type="PANTHER" id="PTHR14742">
    <property type="entry name" value="RIBONUCLEASE P SUBUNIT P21"/>
    <property type="match status" value="1"/>
</dbReference>
<reference evidence="9" key="1">
    <citation type="journal article" date="2020" name="mSystems">
        <title>Genome- and Community-Level Interaction Insights into Carbon Utilization and Element Cycling Functions of Hydrothermarchaeota in Hydrothermal Sediment.</title>
        <authorList>
            <person name="Zhou Z."/>
            <person name="Liu Y."/>
            <person name="Xu W."/>
            <person name="Pan J."/>
            <person name="Luo Z.H."/>
            <person name="Li M."/>
        </authorList>
    </citation>
    <scope>NUCLEOTIDE SEQUENCE [LARGE SCALE GENOMIC DNA]</scope>
    <source>
        <strain evidence="9">SpSt-613</strain>
    </source>
</reference>
<name>A0A7C4I321_CALS0</name>
<comment type="cofactor">
    <cofactor evidence="8">
        <name>Zn(2+)</name>
        <dbReference type="ChEBI" id="CHEBI:29105"/>
    </cofactor>
    <text evidence="8">Binds 1 zinc ion per subunit.</text>
</comment>